<evidence type="ECO:0000313" key="2">
    <source>
        <dbReference type="EMBL" id="BCE44330.1"/>
    </source>
</evidence>
<reference evidence="3" key="2">
    <citation type="submission" date="2020-05" db="EMBL/GenBank/DDBJ databases">
        <title>Complete genome sequence of Bradyrhizobium diazoefficiens XF10 isolated from soybean nodule.</title>
        <authorList>
            <person name="Noda R."/>
            <person name="Kakizaki K."/>
            <person name="Minamisawa K."/>
        </authorList>
    </citation>
    <scope>NUCLEOTIDE SEQUENCE</scope>
    <source>
        <strain evidence="3">XF10</strain>
    </source>
</reference>
<gene>
    <name evidence="3" type="ORF">XF10B_06730</name>
    <name evidence="1" type="ORF">XF1B_07580</name>
    <name evidence="2" type="ORF">XF4B_06790</name>
</gene>
<dbReference type="EMBL" id="AP023099">
    <property type="protein sequence ID" value="BCE87875.1"/>
    <property type="molecule type" value="Genomic_DNA"/>
</dbReference>
<dbReference type="EMBL" id="AP023094">
    <property type="protein sequence ID" value="BCE44330.1"/>
    <property type="molecule type" value="Genomic_DNA"/>
</dbReference>
<name>A0A810CIF3_9BRAD</name>
<evidence type="ECO:0000313" key="3">
    <source>
        <dbReference type="EMBL" id="BCE87875.1"/>
    </source>
</evidence>
<dbReference type="AlphaFoldDB" id="A0A810CIF3"/>
<evidence type="ECO:0000313" key="1">
    <source>
        <dbReference type="EMBL" id="BCE18077.1"/>
    </source>
</evidence>
<reference evidence="1" key="1">
    <citation type="submission" date="2020-05" db="EMBL/GenBank/DDBJ databases">
        <title>Complete genome sequence of Bradyrhizobium diazoefficiens XF1 isolated from soybean nodule.</title>
        <authorList>
            <person name="Noda R."/>
            <person name="Kakizaki K."/>
            <person name="Minamisawa K."/>
        </authorList>
    </citation>
    <scope>NUCLEOTIDE SEQUENCE</scope>
    <source>
        <strain evidence="1">XF1</strain>
    </source>
</reference>
<sequence length="283" mass="30909">MPPGGKGTTVARMAYQFTSLRYALERLLEAEHFVTRLVLAQHLEFKFELNAFLSAARSMTWVMQKAMARTQGFQEWYQEQQSRMAKDDAMRFFLQLRNISQKEGPVSYIGGSLPGGGWSYRFVGASVPSALIGKDISAACGDHLVKLATVLSDCADAFPFHSCPAAALTEEGVLALGISFADIEGALGLPAGWTAVAGIPPREKLRLLAREVDPLNRQEIARLVAGDFRRDGKPVRFPGSTGRDLTDDIAELIAEGDPVASNPRALFLKAIASRINEIDRNDP</sequence>
<proteinExistence type="predicted"/>
<organism evidence="3">
    <name type="scientific">Bradyrhizobium diazoefficiens</name>
    <dbReference type="NCBI Taxonomy" id="1355477"/>
    <lineage>
        <taxon>Bacteria</taxon>
        <taxon>Pseudomonadati</taxon>
        <taxon>Pseudomonadota</taxon>
        <taxon>Alphaproteobacteria</taxon>
        <taxon>Hyphomicrobiales</taxon>
        <taxon>Nitrobacteraceae</taxon>
        <taxon>Bradyrhizobium</taxon>
    </lineage>
</organism>
<reference evidence="2" key="3">
    <citation type="submission" date="2020-05" db="EMBL/GenBank/DDBJ databases">
        <title>Complete genome sequence of Bradyrhizobium diazoefficiens XF4 isolated from soybean nodule.</title>
        <authorList>
            <person name="Noda R."/>
            <person name="Kakizaki K."/>
            <person name="Minamisawa K."/>
        </authorList>
    </citation>
    <scope>NUCLEOTIDE SEQUENCE</scope>
    <source>
        <strain evidence="2">XF4</strain>
    </source>
</reference>
<dbReference type="EMBL" id="AP023091">
    <property type="protein sequence ID" value="BCE18077.1"/>
    <property type="molecule type" value="Genomic_DNA"/>
</dbReference>
<protein>
    <submittedName>
        <fullName evidence="3">Uncharacterized protein</fullName>
    </submittedName>
</protein>
<accession>A0A810CIF3</accession>